<protein>
    <submittedName>
        <fullName evidence="1">Uncharacterized protein</fullName>
    </submittedName>
</protein>
<evidence type="ECO:0000313" key="1">
    <source>
        <dbReference type="EMBL" id="KAF4679075.1"/>
    </source>
</evidence>
<sequence>TLLDVPDLYSVCDSLAATITRLNPRGDLLGICQWPAMVARHPYHGIPGFIWAWVYSGNAFHHFLVETIFGYNPSAVAALKNGDLMIAFVVHSNPKKLRIAYVAFAELTESINTGKTLNPLIIADIDQADGFEIGVQTGLAVREDPRSGQIFVYSMSDDSFAPEKTLLTTFEWEPIRNPRS</sequence>
<dbReference type="Proteomes" id="UP000541610">
    <property type="component" value="Unassembled WGS sequence"/>
</dbReference>
<accession>A0A7J6N5J3</accession>
<dbReference type="EMBL" id="JABANP010000789">
    <property type="protein sequence ID" value="KAF4679075.1"/>
    <property type="molecule type" value="Genomic_DNA"/>
</dbReference>
<comment type="caution">
    <text evidence="1">The sequence shown here is derived from an EMBL/GenBank/DDBJ whole genome shotgun (WGS) entry which is preliminary data.</text>
</comment>
<name>A0A7J6N5J3_PEROL</name>
<organism evidence="1 2">
    <name type="scientific">Perkinsus olseni</name>
    <name type="common">Perkinsus atlanticus</name>
    <dbReference type="NCBI Taxonomy" id="32597"/>
    <lineage>
        <taxon>Eukaryota</taxon>
        <taxon>Sar</taxon>
        <taxon>Alveolata</taxon>
        <taxon>Perkinsozoa</taxon>
        <taxon>Perkinsea</taxon>
        <taxon>Perkinsida</taxon>
        <taxon>Perkinsidae</taxon>
        <taxon>Perkinsus</taxon>
    </lineage>
</organism>
<dbReference type="AlphaFoldDB" id="A0A7J6N5J3"/>
<reference evidence="1 2" key="1">
    <citation type="submission" date="2020-04" db="EMBL/GenBank/DDBJ databases">
        <title>Perkinsus olseni comparative genomics.</title>
        <authorList>
            <person name="Bogema D.R."/>
        </authorList>
    </citation>
    <scope>NUCLEOTIDE SEQUENCE [LARGE SCALE GENOMIC DNA]</scope>
    <source>
        <strain evidence="1">00978-12</strain>
    </source>
</reference>
<gene>
    <name evidence="1" type="ORF">FOZ60_015523</name>
</gene>
<proteinExistence type="predicted"/>
<evidence type="ECO:0000313" key="2">
    <source>
        <dbReference type="Proteomes" id="UP000541610"/>
    </source>
</evidence>
<dbReference type="OrthoDB" id="10478122at2759"/>
<feature type="non-terminal residue" evidence="1">
    <location>
        <position position="1"/>
    </location>
</feature>